<evidence type="ECO:0000259" key="2">
    <source>
        <dbReference type="Pfam" id="PF00534"/>
    </source>
</evidence>
<name>A0A9X4RVL0_9FLAO</name>
<comment type="caution">
    <text evidence="4">The sequence shown here is derived from an EMBL/GenBank/DDBJ whole genome shotgun (WGS) entry which is preliminary data.</text>
</comment>
<keyword evidence="1" id="KW-1133">Transmembrane helix</keyword>
<keyword evidence="1" id="KW-0812">Transmembrane</keyword>
<evidence type="ECO:0000313" key="5">
    <source>
        <dbReference type="Proteomes" id="UP001152599"/>
    </source>
</evidence>
<protein>
    <submittedName>
        <fullName evidence="4">Glycosyltransferase</fullName>
        <ecNumber evidence="4">2.4.-.-</ecNumber>
    </submittedName>
</protein>
<feature type="domain" description="Glycosyl transferase family 1" evidence="2">
    <location>
        <begin position="187"/>
        <end position="338"/>
    </location>
</feature>
<feature type="transmembrane region" description="Helical" evidence="1">
    <location>
        <begin position="83"/>
        <end position="102"/>
    </location>
</feature>
<dbReference type="Pfam" id="PF13439">
    <property type="entry name" value="Glyco_transf_4"/>
    <property type="match status" value="1"/>
</dbReference>
<organism evidence="4 5">
    <name type="scientific">Profundicola chukchiensis</name>
    <dbReference type="NCBI Taxonomy" id="2961959"/>
    <lineage>
        <taxon>Bacteria</taxon>
        <taxon>Pseudomonadati</taxon>
        <taxon>Bacteroidota</taxon>
        <taxon>Flavobacteriia</taxon>
        <taxon>Flavobacteriales</taxon>
        <taxon>Weeksellaceae</taxon>
        <taxon>Profundicola</taxon>
    </lineage>
</organism>
<keyword evidence="1" id="KW-0472">Membrane</keyword>
<dbReference type="SUPFAM" id="SSF53756">
    <property type="entry name" value="UDP-Glycosyltransferase/glycogen phosphorylase"/>
    <property type="match status" value="1"/>
</dbReference>
<evidence type="ECO:0000313" key="4">
    <source>
        <dbReference type="EMBL" id="MDG4944802.1"/>
    </source>
</evidence>
<keyword evidence="4" id="KW-0328">Glycosyltransferase</keyword>
<dbReference type="InterPro" id="IPR001296">
    <property type="entry name" value="Glyco_trans_1"/>
</dbReference>
<keyword evidence="4" id="KW-0808">Transferase</keyword>
<dbReference type="PANTHER" id="PTHR12526:SF638">
    <property type="entry name" value="SPORE COAT PROTEIN SA"/>
    <property type="match status" value="1"/>
</dbReference>
<dbReference type="Pfam" id="PF00534">
    <property type="entry name" value="Glycos_transf_1"/>
    <property type="match status" value="1"/>
</dbReference>
<dbReference type="EC" id="2.4.-.-" evidence="4"/>
<gene>
    <name evidence="4" type="ORF">NMK71_00095</name>
</gene>
<dbReference type="GO" id="GO:0016757">
    <property type="term" value="F:glycosyltransferase activity"/>
    <property type="evidence" value="ECO:0007669"/>
    <property type="project" value="UniProtKB-KW"/>
</dbReference>
<dbReference type="Gene3D" id="3.40.50.2000">
    <property type="entry name" value="Glycogen Phosphorylase B"/>
    <property type="match status" value="2"/>
</dbReference>
<dbReference type="AlphaFoldDB" id="A0A9X4RVL0"/>
<evidence type="ECO:0000256" key="1">
    <source>
        <dbReference type="SAM" id="Phobius"/>
    </source>
</evidence>
<dbReference type="PANTHER" id="PTHR12526">
    <property type="entry name" value="GLYCOSYLTRANSFERASE"/>
    <property type="match status" value="1"/>
</dbReference>
<keyword evidence="5" id="KW-1185">Reference proteome</keyword>
<dbReference type="InterPro" id="IPR028098">
    <property type="entry name" value="Glyco_trans_4-like_N"/>
</dbReference>
<dbReference type="Proteomes" id="UP001152599">
    <property type="component" value="Unassembled WGS sequence"/>
</dbReference>
<evidence type="ECO:0000259" key="3">
    <source>
        <dbReference type="Pfam" id="PF13439"/>
    </source>
</evidence>
<dbReference type="EMBL" id="JANCMU010000001">
    <property type="protein sequence ID" value="MDG4944802.1"/>
    <property type="molecule type" value="Genomic_DNA"/>
</dbReference>
<dbReference type="RefSeq" id="WP_304419551.1">
    <property type="nucleotide sequence ID" value="NZ_JANCMU010000001.1"/>
</dbReference>
<sequence>MKVLQIINSLATGGAEKLILDTIPLLNEKGIHTDVAVFKSNEYPFQISLKQKNCCYIHNLNFNSVYNPFIIFKLRNIIKNYDVVHVHLFPALYFTLLASLFLKKKPKLVYTEHSTHNKRQKHPIFKPLDRFIYKNYSKIIAISKEIKKIIQIHAHLPNEKLIVIENGVDLNLIFKANAYRKTELNSTFSESDKIIIQVSSFNPVKDQVTLIKSMIHLPQEYKLLLVGDGVNKERCIQLSKDLHLDKRILFLGVRSDIPQLLKSADYVVLSSQYEGLSLSSIEGMASGKPFIASNVPGLRTVVDGAGILFEYKNSKALADVILKLDKNLKFKSQVIENCIQRAKQYDIINMIDKLMHTYQSM</sequence>
<proteinExistence type="predicted"/>
<reference evidence="4" key="1">
    <citation type="submission" date="2022-07" db="EMBL/GenBank/DDBJ databases">
        <title>Description and genome-wide analysis of Profundicola chukchiensis gen. nov., sp. nov., marine bacteria isolated from bottom sediments of the Chukchi Sea.</title>
        <authorList>
            <person name="Romanenko L."/>
            <person name="Otstavnykh N."/>
            <person name="Kurilenko V."/>
            <person name="Eremeev V."/>
            <person name="Velansky P."/>
            <person name="Mikhailov V."/>
            <person name="Isaeva M."/>
        </authorList>
    </citation>
    <scope>NUCLEOTIDE SEQUENCE</scope>
    <source>
        <strain evidence="4">KMM 9713</strain>
    </source>
</reference>
<accession>A0A9X4RVL0</accession>
<feature type="domain" description="Glycosyltransferase subfamily 4-like N-terminal" evidence="3">
    <location>
        <begin position="13"/>
        <end position="171"/>
    </location>
</feature>